<proteinExistence type="predicted"/>
<evidence type="ECO:0000256" key="7">
    <source>
        <dbReference type="PROSITE-ProRule" id="PRU00221"/>
    </source>
</evidence>
<sequence length="813" mass="90208">MLSGGGLLVCRPPAFSNDGRKLLVCTANTVSIYTVATALLVTELVGHKGQVTTVIVVPAPANECKCWTSSMDATLRLWDFNTATALCTLQVSRPVISMAIPGFLSCPIDHDKKQQLYAFLSFDWKGNYDGQLDDWGGRLKIYDVMKMKEVKGQLKLKYRQRLLVVSPSGNYIGVADRRVIHIWKSLDEEIVNVKEVKKIRLHHIKEFSTLAFHPSDTIVAGGDVTGRILIWRGVGEHSLFSANTDEQDESFSYHMERFDVRAKDDVMSRTTWHWHQSAVNFLSFSSDGAYLYSGAKEGVFVIWQMETGKRRYLPRLGGPLLFFTNSPEPSLFSISCADNKILFVNISTMTVERSIEGIKPPSSLQEKFRHLSCFSPAVDYKGGMLVLPAENHTVQFYDLYYDRAVSEVQVSQRNYIPAIETTVLVTLVALSGEASVMGTVEYKLPEEGVGCGYSLKFWAAESGSGKFSLSTVIDEPHSDAGVSDLTFHPWMNMAVSTSNGGNFKIWIESKSTSRSNEFGQGRGWRCQSVGSYKGKAMLCAAFSADGSLLAVGAGGLVTFWNPETNSLVSVIGDSLDSRSISSLSFVPRSEHHLVTISKGLNPCLSVWNLSTLSIWWSYQLPVEAIATDPDRPNFAVLVPLPVHVRDKLKTEKDAVIVLFTVEDPIPVAAWAVRKGVGGKVMFMQESALLHEEDINKSKQAENRLIFLNKDHEYVVFNSYSDDDDEAHLVPSERFSSMKDPGMSGYRTMFGNIPAQELNIDKSSHMANQNVIRAPTSHPWDSIFSGPSHVLPPLARVGAAFLESLLEKRSLQQF</sequence>
<keyword evidence="2" id="KW-0690">Ribosome biogenesis</keyword>
<dbReference type="Pfam" id="PF23769">
    <property type="entry name" value="Beta-prop_WDR75_2nd"/>
    <property type="match status" value="1"/>
</dbReference>
<name>A0A0C9RSL3_9CONI</name>
<keyword evidence="3" id="KW-0698">rRNA processing</keyword>
<evidence type="ECO:0000313" key="9">
    <source>
        <dbReference type="EMBL" id="JAG86544.1"/>
    </source>
</evidence>
<dbReference type="PANTHER" id="PTHR45176:SF1">
    <property type="entry name" value="TRANSDUCIN FAMILY PROTEIN _ WD-40 REPEAT FAMILY PROTEIN-RELATED"/>
    <property type="match status" value="1"/>
</dbReference>
<keyword evidence="6" id="KW-0539">Nucleus</keyword>
<evidence type="ECO:0000256" key="1">
    <source>
        <dbReference type="ARBA" id="ARBA00004604"/>
    </source>
</evidence>
<dbReference type="PANTHER" id="PTHR45176">
    <property type="entry name" value="TRANSDUCIN FAMILY PROTEIN / WD-40 REPEAT FAMILY PROTEIN-RELATED"/>
    <property type="match status" value="1"/>
</dbReference>
<evidence type="ECO:0000256" key="2">
    <source>
        <dbReference type="ARBA" id="ARBA00022517"/>
    </source>
</evidence>
<dbReference type="SUPFAM" id="SSF50978">
    <property type="entry name" value="WD40 repeat-like"/>
    <property type="match status" value="2"/>
</dbReference>
<dbReference type="PROSITE" id="PS50082">
    <property type="entry name" value="WD_REPEATS_2"/>
    <property type="match status" value="2"/>
</dbReference>
<evidence type="ECO:0000256" key="5">
    <source>
        <dbReference type="ARBA" id="ARBA00022737"/>
    </source>
</evidence>
<evidence type="ECO:0000259" key="8">
    <source>
        <dbReference type="Pfam" id="PF23769"/>
    </source>
</evidence>
<dbReference type="SMART" id="SM00320">
    <property type="entry name" value="WD40"/>
    <property type="match status" value="6"/>
</dbReference>
<dbReference type="Gene3D" id="2.130.10.10">
    <property type="entry name" value="YVTN repeat-like/Quinoprotein amine dehydrogenase"/>
    <property type="match status" value="3"/>
</dbReference>
<dbReference type="PROSITE" id="PS00678">
    <property type="entry name" value="WD_REPEATS_1"/>
    <property type="match status" value="1"/>
</dbReference>
<keyword evidence="4 7" id="KW-0853">WD repeat</keyword>
<feature type="domain" description="WD repeat-containing protein 75 second beta-propeller" evidence="8">
    <location>
        <begin position="378"/>
        <end position="637"/>
    </location>
</feature>
<dbReference type="AlphaFoldDB" id="A0A0C9RSL3"/>
<dbReference type="InterPro" id="IPR057644">
    <property type="entry name" value="Beta-prop_WDR75_2nd"/>
</dbReference>
<feature type="repeat" description="WD" evidence="7">
    <location>
        <begin position="44"/>
        <end position="88"/>
    </location>
</feature>
<accession>A0A0C9RSL3</accession>
<keyword evidence="5" id="KW-0677">Repeat</keyword>
<evidence type="ECO:0000256" key="4">
    <source>
        <dbReference type="ARBA" id="ARBA00022574"/>
    </source>
</evidence>
<dbReference type="PROSITE" id="PS50294">
    <property type="entry name" value="WD_REPEATS_REGION"/>
    <property type="match status" value="1"/>
</dbReference>
<organism evidence="9">
    <name type="scientific">Wollemia nobilis</name>
    <dbReference type="NCBI Taxonomy" id="56998"/>
    <lineage>
        <taxon>Eukaryota</taxon>
        <taxon>Viridiplantae</taxon>
        <taxon>Streptophyta</taxon>
        <taxon>Embryophyta</taxon>
        <taxon>Tracheophyta</taxon>
        <taxon>Spermatophyta</taxon>
        <taxon>Pinopsida</taxon>
        <taxon>Pinidae</taxon>
        <taxon>Conifers II</taxon>
        <taxon>Araucariales</taxon>
        <taxon>Araucariaceae</taxon>
        <taxon>Wollemia</taxon>
    </lineage>
</organism>
<reference evidence="9" key="1">
    <citation type="submission" date="2015-02" db="EMBL/GenBank/DDBJ databases">
        <title>A transcriptome of Wollemia nobilis - a relic of Gondwana.</title>
        <authorList>
            <person name="Chia J.Y."/>
            <person name="Leong Y.S."/>
            <person name="Abdul Karim S."/>
            <person name="Wan Azmi N."/>
            <person name="Hercus R."/>
            <person name="Croft L."/>
        </authorList>
    </citation>
    <scope>NUCLEOTIDE SEQUENCE</scope>
    <source>
        <strain evidence="9">MaeBrown</strain>
        <tissue evidence="9">Leaf</tissue>
    </source>
</reference>
<dbReference type="InterPro" id="IPR015943">
    <property type="entry name" value="WD40/YVTN_repeat-like_dom_sf"/>
</dbReference>
<evidence type="ECO:0000256" key="6">
    <source>
        <dbReference type="ARBA" id="ARBA00023242"/>
    </source>
</evidence>
<dbReference type="InterPro" id="IPR001680">
    <property type="entry name" value="WD40_rpt"/>
</dbReference>
<dbReference type="InterPro" id="IPR036322">
    <property type="entry name" value="WD40_repeat_dom_sf"/>
</dbReference>
<dbReference type="EMBL" id="GCHU01014915">
    <property type="protein sequence ID" value="JAG86544.1"/>
    <property type="molecule type" value="Transcribed_RNA"/>
</dbReference>
<evidence type="ECO:0000256" key="3">
    <source>
        <dbReference type="ARBA" id="ARBA00022552"/>
    </source>
</evidence>
<feature type="repeat" description="WD" evidence="7">
    <location>
        <begin position="272"/>
        <end position="313"/>
    </location>
</feature>
<protein>
    <submittedName>
        <fullName evidence="9">TSA: Wollemia nobilis Ref_Wollemi_Transcript_15000_3148 transcribed RNA sequence</fullName>
    </submittedName>
</protein>
<comment type="subcellular location">
    <subcellularLocation>
        <location evidence="1">Nucleus</location>
        <location evidence="1">Nucleolus</location>
    </subcellularLocation>
</comment>
<dbReference type="InterPro" id="IPR019775">
    <property type="entry name" value="WD40_repeat_CS"/>
</dbReference>
<dbReference type="Pfam" id="PF23869">
    <property type="entry name" value="Beta-prop_WDR75_1st"/>
    <property type="match status" value="2"/>
</dbReference>